<evidence type="ECO:0000313" key="1">
    <source>
        <dbReference type="EMBL" id="CRL03342.1"/>
    </source>
</evidence>
<sequence length="30" mass="3433">MWNCECIGSEVKFHYSTVTITISNKEVSII</sequence>
<gene>
    <name evidence="1" type="ORF">CLUMA_CG016355</name>
</gene>
<reference evidence="1 2" key="1">
    <citation type="submission" date="2015-04" db="EMBL/GenBank/DDBJ databases">
        <authorList>
            <person name="Syromyatnikov M.Y."/>
            <person name="Popov V.N."/>
        </authorList>
    </citation>
    <scope>NUCLEOTIDE SEQUENCE [LARGE SCALE GENOMIC DNA]</scope>
</reference>
<dbReference type="AlphaFoldDB" id="A0A1J1IW30"/>
<proteinExistence type="predicted"/>
<protein>
    <submittedName>
        <fullName evidence="1">CLUMA_CG016355, isoform A</fullName>
    </submittedName>
</protein>
<name>A0A1J1IW30_9DIPT</name>
<dbReference type="EMBL" id="CVRI01000059">
    <property type="protein sequence ID" value="CRL03342.1"/>
    <property type="molecule type" value="Genomic_DNA"/>
</dbReference>
<keyword evidence="2" id="KW-1185">Reference proteome</keyword>
<accession>A0A1J1IW30</accession>
<organism evidence="1 2">
    <name type="scientific">Clunio marinus</name>
    <dbReference type="NCBI Taxonomy" id="568069"/>
    <lineage>
        <taxon>Eukaryota</taxon>
        <taxon>Metazoa</taxon>
        <taxon>Ecdysozoa</taxon>
        <taxon>Arthropoda</taxon>
        <taxon>Hexapoda</taxon>
        <taxon>Insecta</taxon>
        <taxon>Pterygota</taxon>
        <taxon>Neoptera</taxon>
        <taxon>Endopterygota</taxon>
        <taxon>Diptera</taxon>
        <taxon>Nematocera</taxon>
        <taxon>Chironomoidea</taxon>
        <taxon>Chironomidae</taxon>
        <taxon>Clunio</taxon>
    </lineage>
</organism>
<dbReference type="Proteomes" id="UP000183832">
    <property type="component" value="Unassembled WGS sequence"/>
</dbReference>
<evidence type="ECO:0000313" key="2">
    <source>
        <dbReference type="Proteomes" id="UP000183832"/>
    </source>
</evidence>